<name>C0QAR2_DESAH</name>
<keyword evidence="1" id="KW-0812">Transmembrane</keyword>
<evidence type="ECO:0000313" key="2">
    <source>
        <dbReference type="EMBL" id="ACN16845.1"/>
    </source>
</evidence>
<organism evidence="2 3">
    <name type="scientific">Desulforapulum autotrophicum (strain ATCC 43914 / DSM 3382 / VKM B-1955 / HRM2)</name>
    <name type="common">Desulfobacterium autotrophicum</name>
    <dbReference type="NCBI Taxonomy" id="177437"/>
    <lineage>
        <taxon>Bacteria</taxon>
        <taxon>Pseudomonadati</taxon>
        <taxon>Thermodesulfobacteriota</taxon>
        <taxon>Desulfobacteria</taxon>
        <taxon>Desulfobacterales</taxon>
        <taxon>Desulfobacteraceae</taxon>
        <taxon>Desulforapulum</taxon>
    </lineage>
</organism>
<evidence type="ECO:0000256" key="1">
    <source>
        <dbReference type="SAM" id="Phobius"/>
    </source>
</evidence>
<dbReference type="KEGG" id="dat:HRM2_37870"/>
<dbReference type="STRING" id="177437.HRM2_37870"/>
<feature type="transmembrane region" description="Helical" evidence="1">
    <location>
        <begin position="20"/>
        <end position="40"/>
    </location>
</feature>
<dbReference type="HOGENOM" id="CLU_2522095_0_0_7"/>
<proteinExistence type="predicted"/>
<accession>C0QAR2</accession>
<reference evidence="2 3" key="1">
    <citation type="journal article" date="2009" name="Environ. Microbiol.">
        <title>Genome sequence of Desulfobacterium autotrophicum HRM2, a marine sulfate reducer oxidizing organic carbon completely to carbon dioxide.</title>
        <authorList>
            <person name="Strittmatter A.W."/>
            <person name="Liesegang H."/>
            <person name="Rabus R."/>
            <person name="Decker I."/>
            <person name="Amann J."/>
            <person name="Andres S."/>
            <person name="Henne A."/>
            <person name="Fricke W.F."/>
            <person name="Martinez-Arias R."/>
            <person name="Bartels D."/>
            <person name="Goesmann A."/>
            <person name="Krause L."/>
            <person name="Puehler A."/>
            <person name="Klenk H.P."/>
            <person name="Richter M."/>
            <person name="Schuler M."/>
            <person name="Gloeckner F.O."/>
            <person name="Meyerdierks A."/>
            <person name="Gottschalk G."/>
            <person name="Amann R."/>
        </authorList>
    </citation>
    <scope>NUCLEOTIDE SEQUENCE [LARGE SCALE GENOMIC DNA]</scope>
    <source>
        <strain evidence="3">ATCC 43914 / DSM 3382 / HRM2</strain>
    </source>
</reference>
<sequence length="84" mass="9533">MIIQTLLNLTHTRKRFLRDLIAVILITSGAIATVTLIQGANMRDNIAQEYIQENLTKTSDRIYQFYEPVESNALLVQKWGLAGI</sequence>
<protein>
    <submittedName>
        <fullName evidence="2">Uncharacterized protein</fullName>
    </submittedName>
</protein>
<dbReference type="Proteomes" id="UP000000442">
    <property type="component" value="Chromosome"/>
</dbReference>
<keyword evidence="1" id="KW-1133">Transmembrane helix</keyword>
<keyword evidence="3" id="KW-1185">Reference proteome</keyword>
<dbReference type="RefSeq" id="WP_015905591.1">
    <property type="nucleotide sequence ID" value="NC_012108.1"/>
</dbReference>
<keyword evidence="1" id="KW-0472">Membrane</keyword>
<dbReference type="AlphaFoldDB" id="C0QAR2"/>
<evidence type="ECO:0000313" key="3">
    <source>
        <dbReference type="Proteomes" id="UP000000442"/>
    </source>
</evidence>
<gene>
    <name evidence="2" type="ordered locus">HRM2_37870</name>
</gene>
<dbReference type="EMBL" id="CP001087">
    <property type="protein sequence ID" value="ACN16845.1"/>
    <property type="molecule type" value="Genomic_DNA"/>
</dbReference>